<keyword evidence="1" id="KW-0812">Transmembrane</keyword>
<name>A0AA86T558_9BACT</name>
<keyword evidence="4" id="KW-1185">Reference proteome</keyword>
<feature type="transmembrane region" description="Helical" evidence="1">
    <location>
        <begin position="25"/>
        <end position="46"/>
    </location>
</feature>
<keyword evidence="1" id="KW-1133">Transmembrane helix</keyword>
<dbReference type="Pfam" id="PF02517">
    <property type="entry name" value="Rce1-like"/>
    <property type="match status" value="1"/>
</dbReference>
<dbReference type="AlphaFoldDB" id="A0AA86T558"/>
<dbReference type="Proteomes" id="UP001179121">
    <property type="component" value="Chromosome"/>
</dbReference>
<dbReference type="KEGG" id="nti:DNFV4_00990"/>
<keyword evidence="1" id="KW-0472">Membrane</keyword>
<dbReference type="InterPro" id="IPR003675">
    <property type="entry name" value="Rce1/LyrA-like_dom"/>
</dbReference>
<dbReference type="GO" id="GO:0004175">
    <property type="term" value="F:endopeptidase activity"/>
    <property type="evidence" value="ECO:0007669"/>
    <property type="project" value="UniProtKB-ARBA"/>
</dbReference>
<feature type="domain" description="CAAX prenyl protease 2/Lysostaphin resistance protein A-like" evidence="2">
    <location>
        <begin position="57"/>
        <end position="151"/>
    </location>
</feature>
<sequence>MIHPSRQASALLGLHTNATFYRDSLFWLFLALGPVVWTLMAGFVQLQPLPWFQVWSPALLSLVFWQPVIEELLFRGVIQGCLLHTAWGQKRLGYLSLANLVTSVAFSLAHMASHLLVWSILVLAPSLAFGILRERYDSVYPPIALHVFYNVGYFLLAGGGALQGYSMK</sequence>
<dbReference type="EMBL" id="OX365700">
    <property type="protein sequence ID" value="CAI4030562.1"/>
    <property type="molecule type" value="Genomic_DNA"/>
</dbReference>
<evidence type="ECO:0000259" key="2">
    <source>
        <dbReference type="Pfam" id="PF02517"/>
    </source>
</evidence>
<dbReference type="NCBIfam" id="NF033192">
    <property type="entry name" value="JDVT-CAAX"/>
    <property type="match status" value="1"/>
</dbReference>
<evidence type="ECO:0000256" key="1">
    <source>
        <dbReference type="SAM" id="Phobius"/>
    </source>
</evidence>
<organism evidence="3 4">
    <name type="scientific">Nitrospira tepida</name>
    <dbReference type="NCBI Taxonomy" id="2973512"/>
    <lineage>
        <taxon>Bacteria</taxon>
        <taxon>Pseudomonadati</taxon>
        <taxon>Nitrospirota</taxon>
        <taxon>Nitrospiria</taxon>
        <taxon>Nitrospirales</taxon>
        <taxon>Nitrospiraceae</taxon>
        <taxon>Nitrospira</taxon>
    </lineage>
</organism>
<reference evidence="3" key="1">
    <citation type="submission" date="2022-10" db="EMBL/GenBank/DDBJ databases">
        <authorList>
            <person name="Koch H."/>
        </authorList>
    </citation>
    <scope>NUCLEOTIDE SEQUENCE</scope>
    <source>
        <strain evidence="3">DNF</strain>
    </source>
</reference>
<gene>
    <name evidence="3" type="ORF">DNFV4_00990</name>
</gene>
<accession>A0AA86T558</accession>
<feature type="transmembrane region" description="Helical" evidence="1">
    <location>
        <begin position="144"/>
        <end position="165"/>
    </location>
</feature>
<evidence type="ECO:0000313" key="3">
    <source>
        <dbReference type="EMBL" id="CAI4030562.1"/>
    </source>
</evidence>
<proteinExistence type="predicted"/>
<evidence type="ECO:0000313" key="4">
    <source>
        <dbReference type="Proteomes" id="UP001179121"/>
    </source>
</evidence>
<feature type="transmembrane region" description="Helical" evidence="1">
    <location>
        <begin position="115"/>
        <end position="132"/>
    </location>
</feature>
<dbReference type="GO" id="GO:0080120">
    <property type="term" value="P:CAAX-box protein maturation"/>
    <property type="evidence" value="ECO:0007669"/>
    <property type="project" value="UniProtKB-ARBA"/>
</dbReference>
<protein>
    <recommendedName>
        <fullName evidence="2">CAAX prenyl protease 2/Lysostaphin resistance protein A-like domain-containing protein</fullName>
    </recommendedName>
</protein>